<dbReference type="EMBL" id="JBEOME010000002">
    <property type="protein sequence ID" value="MER3120813.1"/>
    <property type="molecule type" value="Genomic_DNA"/>
</dbReference>
<evidence type="ECO:0000313" key="2">
    <source>
        <dbReference type="Proteomes" id="UP001467674"/>
    </source>
</evidence>
<accession>A0ABV1S2Q6</accession>
<sequence>MEFTNLERKLIEANLDSMKNEYKTGKALENAFGGGASIDLSHGRRFELEAILLNGRYSDYIGDFIFNAFEHDINLGAVVDMIEVILDDNSFSLPDVEEMKKLTQYINEFESSRSVALGELYDTLVQLAPELTDAYIVSELSEILDDVLRPIGGVGLGIFPKIQRQVANDEHAFSTHRDNFVHLLETYGEWVHVTTPFGYAPETDQRLIELASITLAICGVDLARLIHAINDLNPHTADALSAHPRNTHWL</sequence>
<dbReference type="RefSeq" id="WP_350385271.1">
    <property type="nucleotide sequence ID" value="NZ_JBEOME010000002.1"/>
</dbReference>
<dbReference type="Proteomes" id="UP001467674">
    <property type="component" value="Unassembled WGS sequence"/>
</dbReference>
<organism evidence="1 2">
    <name type="scientific">Bacillus altitudinis</name>
    <dbReference type="NCBI Taxonomy" id="293387"/>
    <lineage>
        <taxon>Bacteria</taxon>
        <taxon>Bacillati</taxon>
        <taxon>Bacillota</taxon>
        <taxon>Bacilli</taxon>
        <taxon>Bacillales</taxon>
        <taxon>Bacillaceae</taxon>
        <taxon>Bacillus</taxon>
    </lineage>
</organism>
<comment type="caution">
    <text evidence="1">The sequence shown here is derived from an EMBL/GenBank/DDBJ whole genome shotgun (WGS) entry which is preliminary data.</text>
</comment>
<gene>
    <name evidence="1" type="ORF">ABQG71_06375</name>
</gene>
<name>A0ABV1S2Q6_BACAB</name>
<proteinExistence type="predicted"/>
<reference evidence="1 2" key="1">
    <citation type="submission" date="2024-06" db="EMBL/GenBank/DDBJ databases">
        <title>Construction of an artificial bacterial consortium using nitrogen cycle bacteria from Cuatro Cienegas Basin and a mangrove forest.</title>
        <authorList>
            <person name="Aguilera-Najera D."/>
            <person name="Marquez-Cianci L."/>
            <person name="Martinez-Perez E."/>
            <person name="Rosas-Barrera M."/>
            <person name="Rodriguez-Cruz U.E."/>
            <person name="Tapia-Lopez R."/>
            <person name="Eguiarte L.E."/>
            <person name="Souza-Saldivar V."/>
        </authorList>
    </citation>
    <scope>NUCLEOTIDE SEQUENCE [LARGE SCALE GENOMIC DNA]</scope>
    <source>
        <strain evidence="1 2">S14-15</strain>
    </source>
</reference>
<keyword evidence="2" id="KW-1185">Reference proteome</keyword>
<protein>
    <submittedName>
        <fullName evidence="1">Uncharacterized protein</fullName>
    </submittedName>
</protein>
<evidence type="ECO:0000313" key="1">
    <source>
        <dbReference type="EMBL" id="MER3120813.1"/>
    </source>
</evidence>